<evidence type="ECO:0000256" key="1">
    <source>
        <dbReference type="ARBA" id="ARBA00001936"/>
    </source>
</evidence>
<feature type="non-terminal residue" evidence="15">
    <location>
        <position position="1"/>
    </location>
</feature>
<keyword evidence="7" id="KW-0479">Metal-binding</keyword>
<keyword evidence="16" id="KW-1185">Reference proteome</keyword>
<dbReference type="AlphaFoldDB" id="A0A7K9Y308"/>
<dbReference type="EMBL" id="VXAB01001220">
    <property type="protein sequence ID" value="NXJ04383.1"/>
    <property type="molecule type" value="Genomic_DNA"/>
</dbReference>
<keyword evidence="9" id="KW-0862">Zinc</keyword>
<dbReference type="Pfam" id="PF05011">
    <property type="entry name" value="DBR1"/>
    <property type="match status" value="1"/>
</dbReference>
<feature type="compositionally biased region" description="Basic and acidic residues" evidence="13">
    <location>
        <begin position="511"/>
        <end position="531"/>
    </location>
</feature>
<dbReference type="GO" id="GO:0008419">
    <property type="term" value="F:RNA lariat debranching enzyme activity"/>
    <property type="evidence" value="ECO:0007669"/>
    <property type="project" value="UniProtKB-ARBA"/>
</dbReference>
<dbReference type="InterPro" id="IPR029052">
    <property type="entry name" value="Metallo-depent_PP-like"/>
</dbReference>
<comment type="cofactor">
    <cofactor evidence="2">
        <name>Zn(2+)</name>
        <dbReference type="ChEBI" id="CHEBI:29105"/>
    </cofactor>
</comment>
<dbReference type="InterPro" id="IPR004843">
    <property type="entry name" value="Calcineurin-like_PHP"/>
</dbReference>
<evidence type="ECO:0000256" key="9">
    <source>
        <dbReference type="ARBA" id="ARBA00022833"/>
    </source>
</evidence>
<dbReference type="GO" id="GO:0046872">
    <property type="term" value="F:metal ion binding"/>
    <property type="evidence" value="ECO:0007669"/>
    <property type="project" value="UniProtKB-KW"/>
</dbReference>
<dbReference type="PANTHER" id="PTHR12849">
    <property type="entry name" value="RNA LARIAT DEBRANCHING ENZYME"/>
    <property type="match status" value="1"/>
</dbReference>
<feature type="domain" description="Lariat debranching enzyme C-terminal" evidence="14">
    <location>
        <begin position="262"/>
        <end position="407"/>
    </location>
</feature>
<dbReference type="SUPFAM" id="SSF56300">
    <property type="entry name" value="Metallo-dependent phosphatases"/>
    <property type="match status" value="1"/>
</dbReference>
<evidence type="ECO:0000256" key="2">
    <source>
        <dbReference type="ARBA" id="ARBA00001947"/>
    </source>
</evidence>
<dbReference type="Proteomes" id="UP000522663">
    <property type="component" value="Unassembled WGS sequence"/>
</dbReference>
<dbReference type="InterPro" id="IPR007708">
    <property type="entry name" value="DBR1_C"/>
</dbReference>
<evidence type="ECO:0000259" key="14">
    <source>
        <dbReference type="SMART" id="SM01124"/>
    </source>
</evidence>
<feature type="compositionally biased region" description="Polar residues" evidence="13">
    <location>
        <begin position="441"/>
        <end position="453"/>
    </location>
</feature>
<dbReference type="InterPro" id="IPR041816">
    <property type="entry name" value="Dbr1_N"/>
</dbReference>
<evidence type="ECO:0000313" key="16">
    <source>
        <dbReference type="Proteomes" id="UP000522663"/>
    </source>
</evidence>
<keyword evidence="10" id="KW-0408">Iron</keyword>
<feature type="compositionally biased region" description="Acidic residues" evidence="13">
    <location>
        <begin position="457"/>
        <end position="468"/>
    </location>
</feature>
<protein>
    <submittedName>
        <fullName evidence="15">DBR1 enzyme</fullName>
    </submittedName>
</protein>
<accession>A0A7K9Y308</accession>
<name>A0A7K9Y308_9GALL</name>
<evidence type="ECO:0000256" key="3">
    <source>
        <dbReference type="ARBA" id="ARBA00001954"/>
    </source>
</evidence>
<comment type="similarity">
    <text evidence="5">Belongs to the lariat debranching enzyme family.</text>
</comment>
<dbReference type="PANTHER" id="PTHR12849:SF0">
    <property type="entry name" value="LARIAT DEBRANCHING ENZYME"/>
    <property type="match status" value="1"/>
</dbReference>
<proteinExistence type="inferred from homology"/>
<reference evidence="15 16" key="1">
    <citation type="submission" date="2019-09" db="EMBL/GenBank/DDBJ databases">
        <title>Bird 10,000 Genomes (B10K) Project - Family phase.</title>
        <authorList>
            <person name="Zhang G."/>
        </authorList>
    </citation>
    <scope>NUCLEOTIDE SEQUENCE [LARGE SCALE GENOMIC DNA]</scope>
    <source>
        <strain evidence="15">B10K-DU-001-53</strain>
        <tissue evidence="15">Muscle</tissue>
    </source>
</reference>
<comment type="cofactor">
    <cofactor evidence="1">
        <name>Mn(2+)</name>
        <dbReference type="ChEBI" id="CHEBI:29035"/>
    </cofactor>
</comment>
<feature type="non-terminal residue" evidence="15">
    <location>
        <position position="563"/>
    </location>
</feature>
<comment type="cofactor">
    <cofactor evidence="3">
        <name>Fe(2+)</name>
        <dbReference type="ChEBI" id="CHEBI:29033"/>
    </cofactor>
</comment>
<evidence type="ECO:0000256" key="12">
    <source>
        <dbReference type="ARBA" id="ARBA00023242"/>
    </source>
</evidence>
<evidence type="ECO:0000256" key="10">
    <source>
        <dbReference type="ARBA" id="ARBA00023004"/>
    </source>
</evidence>
<comment type="caution">
    <text evidence="15">The sequence shown here is derived from an EMBL/GenBank/DDBJ whole genome shotgun (WGS) entry which is preliminary data.</text>
</comment>
<dbReference type="OrthoDB" id="407609at2759"/>
<feature type="region of interest" description="Disordered" evidence="13">
    <location>
        <begin position="415"/>
        <end position="563"/>
    </location>
</feature>
<evidence type="ECO:0000256" key="8">
    <source>
        <dbReference type="ARBA" id="ARBA00022801"/>
    </source>
</evidence>
<organism evidence="15 16">
    <name type="scientific">Odontophorus gujanensis</name>
    <name type="common">marbled wood quail</name>
    <dbReference type="NCBI Taxonomy" id="886794"/>
    <lineage>
        <taxon>Eukaryota</taxon>
        <taxon>Metazoa</taxon>
        <taxon>Chordata</taxon>
        <taxon>Craniata</taxon>
        <taxon>Vertebrata</taxon>
        <taxon>Euteleostomi</taxon>
        <taxon>Archelosauria</taxon>
        <taxon>Archosauria</taxon>
        <taxon>Dinosauria</taxon>
        <taxon>Saurischia</taxon>
        <taxon>Theropoda</taxon>
        <taxon>Coelurosauria</taxon>
        <taxon>Aves</taxon>
        <taxon>Neognathae</taxon>
        <taxon>Galloanserae</taxon>
        <taxon>Galliformes</taxon>
        <taxon>Odontophoridae</taxon>
        <taxon>Odontophorus</taxon>
    </lineage>
</organism>
<evidence type="ECO:0000256" key="13">
    <source>
        <dbReference type="SAM" id="MobiDB-lite"/>
    </source>
</evidence>
<dbReference type="CDD" id="cd00844">
    <property type="entry name" value="MPP_Dbr1_N"/>
    <property type="match status" value="1"/>
</dbReference>
<dbReference type="SMART" id="SM01124">
    <property type="entry name" value="DBR1"/>
    <property type="match status" value="1"/>
</dbReference>
<keyword evidence="8" id="KW-0378">Hydrolase</keyword>
<evidence type="ECO:0000256" key="7">
    <source>
        <dbReference type="ARBA" id="ARBA00022723"/>
    </source>
</evidence>
<dbReference type="GO" id="GO:0005634">
    <property type="term" value="C:nucleus"/>
    <property type="evidence" value="ECO:0007669"/>
    <property type="project" value="UniProtKB-SubCell"/>
</dbReference>
<keyword evidence="11" id="KW-0464">Manganese</keyword>
<dbReference type="Pfam" id="PF00149">
    <property type="entry name" value="Metallophos"/>
    <property type="match status" value="1"/>
</dbReference>
<keyword evidence="12" id="KW-0539">Nucleus</keyword>
<evidence type="ECO:0000256" key="4">
    <source>
        <dbReference type="ARBA" id="ARBA00004123"/>
    </source>
</evidence>
<sequence>MKVAVAGCCHGALDKMYETLELLQRRHNVRPDLLLCCGDFQAVRNEADLRCMAVPAKYRHMQTFYRYYSGEKKAPVLTVFIGGNHEASNHLQELPYGGWVAPNIYYLGTCGSFPPLPQRLPLSLLGRDAPLLSAGYAGVVRFRGVRIGGISGIFKSHDYRKGHFECPPYNQQTIRSAYHVRNIEVFKLKQLKHPMDIFMSHDWPRSIYHYGNKKQLLKMKSFFRQEVESNTLGSPAASELLQHLKPNYWFSAHLHVKFAAFMQHETKSKEELPKATKFLALDKCLPHRDFLQIIDIEHDPTAGDSLEYDAEWIAVLKATNSLINVTQSSWNAPENNGLHAKWDYSATEEAIKEVLEELNHNLKIPCNFTLTAACYDPNKPQKHLEPVHTINPQTTEFCAQFGLTDINDRIQQVKEEGSVRGEYEEEEEEMDSSGSAEEPSEYNTDNSGLSSINPDEIMLDDEGGDEDLSTCSVDPSPDHPPEFSASFSDIRIMPDSMAVSSDDATDSTNEDLEKSGVSKQVEEKSLNERPLKRVGGSENGNSGIKIKRRNQAIYTAEDEDETK</sequence>
<dbReference type="GO" id="GO:0000398">
    <property type="term" value="P:mRNA splicing, via spliceosome"/>
    <property type="evidence" value="ECO:0007669"/>
    <property type="project" value="TreeGrafter"/>
</dbReference>
<evidence type="ECO:0000313" key="15">
    <source>
        <dbReference type="EMBL" id="NXJ04383.1"/>
    </source>
</evidence>
<comment type="subcellular location">
    <subcellularLocation>
        <location evidence="4">Nucleus</location>
    </subcellularLocation>
</comment>
<gene>
    <name evidence="15" type="primary">Dbr1</name>
    <name evidence="15" type="ORF">ODOGUJ_R13349</name>
</gene>
<evidence type="ECO:0000256" key="6">
    <source>
        <dbReference type="ARBA" id="ARBA00022664"/>
    </source>
</evidence>
<keyword evidence="6" id="KW-0507">mRNA processing</keyword>
<evidence type="ECO:0000256" key="5">
    <source>
        <dbReference type="ARBA" id="ARBA00006045"/>
    </source>
</evidence>
<evidence type="ECO:0000256" key="11">
    <source>
        <dbReference type="ARBA" id="ARBA00023211"/>
    </source>
</evidence>